<dbReference type="InterPro" id="IPR001226">
    <property type="entry name" value="Flavodoxin_CS"/>
</dbReference>
<dbReference type="PANTHER" id="PTHR32145:SF11">
    <property type="entry name" value="DIFLAVIN FLAVOPROTEIN A 2-RELATED"/>
    <property type="match status" value="1"/>
</dbReference>
<proteinExistence type="inferred from homology"/>
<dbReference type="Proteomes" id="UP001519271">
    <property type="component" value="Unassembled WGS sequence"/>
</dbReference>
<dbReference type="InterPro" id="IPR008254">
    <property type="entry name" value="Flavodoxin/NO_synth"/>
</dbReference>
<evidence type="ECO:0000313" key="7">
    <source>
        <dbReference type="EMBL" id="MBP1918449.1"/>
    </source>
</evidence>
<accession>A0ABS4G1N0</accession>
<dbReference type="SMART" id="SM00849">
    <property type="entry name" value="Lactamase_B"/>
    <property type="match status" value="1"/>
</dbReference>
<dbReference type="Gene3D" id="3.60.15.10">
    <property type="entry name" value="Ribonuclease Z/Hydroxyacylglutathione hydrolase-like"/>
    <property type="match status" value="1"/>
</dbReference>
<sequence length="398" mass="45118">MAAKLLKENLYWIGVENPELKVFDIIMETKKGTTYNSYLLVGEDKVAVVDNVKNPFYPEFRGNIVSVIGDRKVDYIVTLHTECDHSGTIGSLLDDYPDAQVVSSRAAMNYLKDILNREFSWIDARDKSVLPLGKDLSLEFISAPNLHWPDTIFAYAREMKTMFTCDFLGCHYAEEEAQSADDAGSYLEEMKYYFDVIMGPFKGFVNKALDRLEDYEFDMVCVSHGPVHTEDIGFYLEKYREWAAFPENYQQDIEILYVSAYGNTADVANHIAERLRSKGETVHVNDITEIGIEEASRRLEESKAFLVGSPTINRDAVLPAWELLGHASAITNKGKVCGAFGSYGWTGEGVQLLTERLSGLKMSPVEGFRFKFVASLEEYMQADEFADRFLARVLEKCR</sequence>
<evidence type="ECO:0000256" key="3">
    <source>
        <dbReference type="ARBA" id="ARBA00022448"/>
    </source>
</evidence>
<name>A0ABS4G1N0_9CLOT</name>
<keyword evidence="4" id="KW-0249">Electron transport</keyword>
<dbReference type="PROSITE" id="PS00201">
    <property type="entry name" value="FLAVODOXIN"/>
    <property type="match status" value="1"/>
</dbReference>
<dbReference type="CDD" id="cd07709">
    <property type="entry name" value="flavodiiron_proteins_MBL-fold"/>
    <property type="match status" value="1"/>
</dbReference>
<protein>
    <submittedName>
        <fullName evidence="7">Flavorubredoxin</fullName>
    </submittedName>
</protein>
<keyword evidence="5" id="KW-0408">Iron</keyword>
<dbReference type="PROSITE" id="PS50902">
    <property type="entry name" value="FLAVODOXIN_LIKE"/>
    <property type="match status" value="1"/>
</dbReference>
<comment type="cofactor">
    <cofactor evidence="1">
        <name>Fe cation</name>
        <dbReference type="ChEBI" id="CHEBI:24875"/>
    </cofactor>
</comment>
<evidence type="ECO:0000313" key="8">
    <source>
        <dbReference type="Proteomes" id="UP001519271"/>
    </source>
</evidence>
<dbReference type="PANTHER" id="PTHR32145">
    <property type="entry name" value="DIFLAVIN FLAVOPROTEIN A 2-RELATED"/>
    <property type="match status" value="1"/>
</dbReference>
<comment type="caution">
    <text evidence="7">The sequence shown here is derived from an EMBL/GenBank/DDBJ whole genome shotgun (WGS) entry which is preliminary data.</text>
</comment>
<keyword evidence="8" id="KW-1185">Reference proteome</keyword>
<dbReference type="InterPro" id="IPR001279">
    <property type="entry name" value="Metallo-B-lactamas"/>
</dbReference>
<dbReference type="SUPFAM" id="SSF52218">
    <property type="entry name" value="Flavoproteins"/>
    <property type="match status" value="1"/>
</dbReference>
<dbReference type="InterPro" id="IPR045761">
    <property type="entry name" value="ODP_dom"/>
</dbReference>
<organism evidence="7 8">
    <name type="scientific">Youngiibacter multivorans</name>
    <dbReference type="NCBI Taxonomy" id="937251"/>
    <lineage>
        <taxon>Bacteria</taxon>
        <taxon>Bacillati</taxon>
        <taxon>Bacillota</taxon>
        <taxon>Clostridia</taxon>
        <taxon>Eubacteriales</taxon>
        <taxon>Clostridiaceae</taxon>
        <taxon>Youngiibacter</taxon>
    </lineage>
</organism>
<evidence type="ECO:0000256" key="4">
    <source>
        <dbReference type="ARBA" id="ARBA00022982"/>
    </source>
</evidence>
<evidence type="ECO:0000256" key="5">
    <source>
        <dbReference type="ARBA" id="ARBA00023004"/>
    </source>
</evidence>
<dbReference type="InterPro" id="IPR036866">
    <property type="entry name" value="RibonucZ/Hydroxyglut_hydro"/>
</dbReference>
<evidence type="ECO:0000259" key="6">
    <source>
        <dbReference type="PROSITE" id="PS50902"/>
    </source>
</evidence>
<dbReference type="RefSeq" id="WP_209458698.1">
    <property type="nucleotide sequence ID" value="NZ_JAGGKC010000005.1"/>
</dbReference>
<dbReference type="PIRSF" id="PIRSF005243">
    <property type="entry name" value="ROO"/>
    <property type="match status" value="1"/>
</dbReference>
<evidence type="ECO:0000256" key="2">
    <source>
        <dbReference type="ARBA" id="ARBA00007121"/>
    </source>
</evidence>
<evidence type="ECO:0000256" key="1">
    <source>
        <dbReference type="ARBA" id="ARBA00001962"/>
    </source>
</evidence>
<reference evidence="7 8" key="1">
    <citation type="submission" date="2021-03" db="EMBL/GenBank/DDBJ databases">
        <title>Genomic Encyclopedia of Type Strains, Phase IV (KMG-IV): sequencing the most valuable type-strain genomes for metagenomic binning, comparative biology and taxonomic classification.</title>
        <authorList>
            <person name="Goeker M."/>
        </authorList>
    </citation>
    <scope>NUCLEOTIDE SEQUENCE [LARGE SCALE GENOMIC DNA]</scope>
    <source>
        <strain evidence="7 8">DSM 6139</strain>
    </source>
</reference>
<dbReference type="EMBL" id="JAGGKC010000005">
    <property type="protein sequence ID" value="MBP1918449.1"/>
    <property type="molecule type" value="Genomic_DNA"/>
</dbReference>
<gene>
    <name evidence="7" type="ORF">J2Z34_000921</name>
</gene>
<keyword evidence="3" id="KW-0813">Transport</keyword>
<dbReference type="Pfam" id="PF00258">
    <property type="entry name" value="Flavodoxin_1"/>
    <property type="match status" value="1"/>
</dbReference>
<dbReference type="Gene3D" id="3.40.50.360">
    <property type="match status" value="1"/>
</dbReference>
<dbReference type="InterPro" id="IPR051285">
    <property type="entry name" value="NADH_oxidoreductase_modular"/>
</dbReference>
<comment type="similarity">
    <text evidence="2">In the N-terminal section; belongs to the zinc metallo-hydrolase group 3 family.</text>
</comment>
<dbReference type="InterPro" id="IPR029039">
    <property type="entry name" value="Flavoprotein-like_sf"/>
</dbReference>
<feature type="domain" description="Flavodoxin-like" evidence="6">
    <location>
        <begin position="253"/>
        <end position="390"/>
    </location>
</feature>
<dbReference type="Pfam" id="PF19583">
    <property type="entry name" value="ODP"/>
    <property type="match status" value="1"/>
</dbReference>
<dbReference type="SUPFAM" id="SSF56281">
    <property type="entry name" value="Metallo-hydrolase/oxidoreductase"/>
    <property type="match status" value="1"/>
</dbReference>
<dbReference type="InterPro" id="IPR016440">
    <property type="entry name" value="Rubredoxin-O_OxRdtase"/>
</dbReference>